<reference evidence="1" key="1">
    <citation type="submission" date="2020-05" db="EMBL/GenBank/DDBJ databases">
        <authorList>
            <person name="Chiriac C."/>
            <person name="Salcher M."/>
            <person name="Ghai R."/>
            <person name="Kavagutti S V."/>
        </authorList>
    </citation>
    <scope>NUCLEOTIDE SEQUENCE</scope>
</reference>
<gene>
    <name evidence="1" type="ORF">UFOPK2782_00603</name>
</gene>
<protein>
    <submittedName>
        <fullName evidence="1">Unannotated protein</fullName>
    </submittedName>
</protein>
<dbReference type="GO" id="GO:0006741">
    <property type="term" value="P:NADP+ biosynthetic process"/>
    <property type="evidence" value="ECO:0007669"/>
    <property type="project" value="InterPro"/>
</dbReference>
<dbReference type="AlphaFoldDB" id="A0A6J6SLF1"/>
<dbReference type="PANTHER" id="PTHR40697">
    <property type="entry name" value="ACETOIN CATABOLISM PROTEIN X"/>
    <property type="match status" value="1"/>
</dbReference>
<dbReference type="EMBL" id="CAEZYS010000061">
    <property type="protein sequence ID" value="CAB4735573.1"/>
    <property type="molecule type" value="Genomic_DNA"/>
</dbReference>
<dbReference type="InterPro" id="IPR039065">
    <property type="entry name" value="AcoX-like"/>
</dbReference>
<name>A0A6J6SLF1_9ZZZZ</name>
<evidence type="ECO:0000313" key="1">
    <source>
        <dbReference type="EMBL" id="CAB4735573.1"/>
    </source>
</evidence>
<organism evidence="1">
    <name type="scientific">freshwater metagenome</name>
    <dbReference type="NCBI Taxonomy" id="449393"/>
    <lineage>
        <taxon>unclassified sequences</taxon>
        <taxon>metagenomes</taxon>
        <taxon>ecological metagenomes</taxon>
    </lineage>
</organism>
<dbReference type="InterPro" id="IPR016064">
    <property type="entry name" value="NAD/diacylglycerol_kinase_sf"/>
</dbReference>
<dbReference type="PANTHER" id="PTHR40697:SF2">
    <property type="entry name" value="ATP-NAD KINASE-RELATED"/>
    <property type="match status" value="1"/>
</dbReference>
<accession>A0A6J6SLF1</accession>
<dbReference type="SUPFAM" id="SSF111331">
    <property type="entry name" value="NAD kinase/diacylglycerol kinase-like"/>
    <property type="match status" value="1"/>
</dbReference>
<dbReference type="InterPro" id="IPR002504">
    <property type="entry name" value="NADK"/>
</dbReference>
<sequence length="395" mass="42032">MQKQGKLKIGLLVNPIAGMGGRVGLHGTDDLLLQRAKDLGAKGVSTERTSRAIKSLLPYSSRITFYAPSKAMGADVLDSYNLEYEIVHESGNSQTSATDTQAAAEAFISKQVDVILFAGGDGTARDIFAKVGADIPILGIPSGVKMRSGVFANYPEEAAEIIIDALAALESGKDIAFCNTEILDLTDLNEDYSESHFFGSARTFSAPNRISSPKVNSNANSDVALQELAKYQAANLSKDRLYFFGPGRSAKLVLNQLGVIDSNHSLAGVDALLNGTLIGKDLDEKSILQLIKAHSGKVAPYIFLGVIGGQGFLLGRGNQQLSHEVMSCIGASNTFVMASASKMNGTVPTRLYVDFDEASATKVFADYIQVHVAKNRTLVCKVVTSDLATTNVRAS</sequence>
<dbReference type="Pfam" id="PF01513">
    <property type="entry name" value="NAD_kinase"/>
    <property type="match status" value="1"/>
</dbReference>
<dbReference type="GO" id="GO:0003951">
    <property type="term" value="F:NAD+ kinase activity"/>
    <property type="evidence" value="ECO:0007669"/>
    <property type="project" value="InterPro"/>
</dbReference>
<dbReference type="Gene3D" id="3.40.50.2300">
    <property type="match status" value="1"/>
</dbReference>
<proteinExistence type="predicted"/>